<keyword evidence="1" id="KW-0677">Repeat</keyword>
<protein>
    <submittedName>
        <fullName evidence="4">RHS repeat protein</fullName>
    </submittedName>
</protein>
<name>A0A544V1A1_LYSSH</name>
<accession>A0A544V1A1</accession>
<dbReference type="InterPro" id="IPR022385">
    <property type="entry name" value="Rhs_assc_core"/>
</dbReference>
<dbReference type="PANTHER" id="PTHR32305:SF15">
    <property type="entry name" value="PROTEIN RHSA-RELATED"/>
    <property type="match status" value="1"/>
</dbReference>
<dbReference type="Pfam" id="PF20148">
    <property type="entry name" value="DUF6531"/>
    <property type="match status" value="1"/>
</dbReference>
<proteinExistence type="predicted"/>
<gene>
    <name evidence="4" type="ORF">C7Y47_01895</name>
</gene>
<dbReference type="NCBIfam" id="TIGR03696">
    <property type="entry name" value="Rhs_assc_core"/>
    <property type="match status" value="1"/>
</dbReference>
<dbReference type="Pfam" id="PF05593">
    <property type="entry name" value="RHS_repeat"/>
    <property type="match status" value="2"/>
</dbReference>
<evidence type="ECO:0000313" key="5">
    <source>
        <dbReference type="Proteomes" id="UP000317944"/>
    </source>
</evidence>
<evidence type="ECO:0000259" key="2">
    <source>
        <dbReference type="Pfam" id="PF20148"/>
    </source>
</evidence>
<feature type="domain" description="DUF6531" evidence="2">
    <location>
        <begin position="701"/>
        <end position="774"/>
    </location>
</feature>
<feature type="domain" description="Teneurin-like YD-shell" evidence="3">
    <location>
        <begin position="797"/>
        <end position="926"/>
    </location>
</feature>
<organism evidence="4 5">
    <name type="scientific">Lysinibacillus sphaericus</name>
    <name type="common">Bacillus sphaericus</name>
    <dbReference type="NCBI Taxonomy" id="1421"/>
    <lineage>
        <taxon>Bacteria</taxon>
        <taxon>Bacillati</taxon>
        <taxon>Bacillota</taxon>
        <taxon>Bacilli</taxon>
        <taxon>Bacillales</taxon>
        <taxon>Bacillaceae</taxon>
        <taxon>Lysinibacillus</taxon>
    </lineage>
</organism>
<evidence type="ECO:0000313" key="4">
    <source>
        <dbReference type="EMBL" id="TQR39803.1"/>
    </source>
</evidence>
<dbReference type="InterPro" id="IPR006530">
    <property type="entry name" value="YD"/>
</dbReference>
<dbReference type="SUPFAM" id="SSF69279">
    <property type="entry name" value="Phage tail proteins"/>
    <property type="match status" value="1"/>
</dbReference>
<feature type="domain" description="Teneurin-like YD-shell" evidence="3">
    <location>
        <begin position="1380"/>
        <end position="1689"/>
    </location>
</feature>
<dbReference type="Gene3D" id="2.180.10.10">
    <property type="entry name" value="RHS repeat-associated core"/>
    <property type="match status" value="3"/>
</dbReference>
<dbReference type="Gene3D" id="3.90.930.1">
    <property type="match status" value="1"/>
</dbReference>
<dbReference type="Pfam" id="PF25023">
    <property type="entry name" value="TEN_YD-shell"/>
    <property type="match status" value="2"/>
</dbReference>
<dbReference type="InterPro" id="IPR050708">
    <property type="entry name" value="T6SS_VgrG/RHS"/>
</dbReference>
<dbReference type="InterPro" id="IPR056823">
    <property type="entry name" value="TEN-like_YD-shell"/>
</dbReference>
<evidence type="ECO:0000259" key="3">
    <source>
        <dbReference type="Pfam" id="PF25023"/>
    </source>
</evidence>
<dbReference type="NCBIfam" id="TIGR01643">
    <property type="entry name" value="YD_repeat_2x"/>
    <property type="match status" value="3"/>
</dbReference>
<evidence type="ECO:0000256" key="1">
    <source>
        <dbReference type="ARBA" id="ARBA00022737"/>
    </source>
</evidence>
<dbReference type="EMBL" id="SADV01000001">
    <property type="protein sequence ID" value="TQR39803.1"/>
    <property type="molecule type" value="Genomic_DNA"/>
</dbReference>
<dbReference type="OrthoDB" id="1432909at2"/>
<dbReference type="Gene3D" id="3.55.50.10">
    <property type="entry name" value="Baseplate protein-like domains"/>
    <property type="match status" value="1"/>
</dbReference>
<dbReference type="InterPro" id="IPR045351">
    <property type="entry name" value="DUF6531"/>
</dbReference>
<dbReference type="RefSeq" id="WP_142507207.1">
    <property type="nucleotide sequence ID" value="NZ_SADV01000001.1"/>
</dbReference>
<dbReference type="Proteomes" id="UP000317944">
    <property type="component" value="Unassembled WGS sequence"/>
</dbReference>
<dbReference type="InterPro" id="IPR031325">
    <property type="entry name" value="RHS_repeat"/>
</dbReference>
<dbReference type="PANTHER" id="PTHR32305">
    <property type="match status" value="1"/>
</dbReference>
<reference evidence="4 5" key="1">
    <citation type="submission" date="2018-03" db="EMBL/GenBank/DDBJ databases">
        <title>Aerobic endospore-forming bacteria genome sequencing and assembly.</title>
        <authorList>
            <person name="Cavalcante D.A."/>
            <person name="Driks A."/>
            <person name="Putonti C."/>
            <person name="De-Souza M.T."/>
        </authorList>
    </citation>
    <scope>NUCLEOTIDE SEQUENCE [LARGE SCALE GENOMIC DNA]</scope>
    <source>
        <strain evidence="4 5">SDF0037</strain>
    </source>
</reference>
<dbReference type="CDD" id="cd20745">
    <property type="entry name" value="FIX_RhsA_AHH_HNH-like"/>
    <property type="match status" value="1"/>
</dbReference>
<sequence length="1860" mass="209028">MKSLEEKEVHMISTYEDLVLEWNYPLIHLDKLTIKHKGNDHARLYFTGMIAEEQAQKYIQRVNHTDEIVVKFGRDSAVLFSGRIENAELQAAQGVHYVSVEAVSFTANMDIAKRSRSFQDANMTYVQLINNIVKAYPNGDYIDQASNGQAIGSIAIQYLETDWEFIKRMASRLHAVVFPDLKGKGARFWLGTPQSRKSITIDHLPSIVRMDVDAYRLITENDGTEVSEADYTFCEFESTEPHELGTLVQFKGSSYIVTARETLLEGGVLKFQYTAQPEKSIRQRLVRNLDLIGAAFTGKIIDVTQNTVKIHLDIDKSQDQGEAHWFAYSADANGVMYLMPQIGARAQLHFPSAVEEEAIVISSVRVNPATPEGGQKQAKKMADTTVKSLATNVGKDVTLGVGDITFSAVDGVLDLKMDDGDGVTFQSNSTIMLAADETLEISGMKELAVEAEEWIAISAKEQSHVIMAADTQLISTLIEQEGIEKQSQPPKLNEEAIEAMSKVDLIFPQKAEEKKEKEGWFSSLLDGVSTALDIAGFIPVIGTFADIANAGISLARGNYMDAAMNLVGAVPLVGDAAKAAYKVKKGAKLLDKAGDVAKGADKVIDASKAVAKGMKAAYPKISKTLDAVKGLAELANKASKGVKTAADKVISSMDELLAVSKAVDGMKAVAKAGLTKFNHGVLKKFNCTQGLSKKFCKRGFEPVDLITGRMIYEGIDFELPGPIPLSWERAWYSDSSRIGLTGHGMHFTYDLALEIFEEDDLIGIVVTDGRAVGFPILPIKLPYFNKRERMTLTNTGEEYHLFEHDTRLIYVFEQITETKYRLKEVRNEQAHHIQFAYNLKGFLSQVTDSVGRVLEVTTNEVGRMTEVALRNQMSREVLVRYDYNDGQDLIEIQDALGQSTHIKYVNHLMMQKTDRNKNSFFWRYDGPTTGARVIKTWGDGNVLAGELSYHNGYNEITNSLGHKSYYYFNEDNLCTKIVHPDGSEVSYEYNGDFELLQEVDEDGRVTSYSYDEWANPVTITLVDGSTFSSQYDERDRLIQAVNAEGGSRQWIYNEDSTLQANVLEDGTKTEFSYNEKCLIKTVTNAQGHMVSLAYDADLNLSRVTLPDGTSSTWTYDLRGNCTATTNPLGATEKFHYDNLNRLVRANLSDGNDVQLKYDAYEDIVFAKDNHTQVAFDYTILGSLISREQGGKKVKFTYDTEEQLTAVINEKGEAYQFERDAKGNIIKEIGFDEMERTYERSLAGLVQRIQRPGNRWTAYQHDGLGNIIRADYSDDTWETFGYDKNGLLMETENEHVTVKLERDPSGQVIKEWQNDHWIAIIYDELGNRSQITSSLGAKIDVAHNEMGNVSQITASRLEQKNWTASMQYNELGQEIERILPGNVISKWQYDTTGRPTHHRISSQNRDTRRRVYNWDVNHQLRSMVNELTGVKVTYGYDDFSNLVLSNQGGQFDFLHRSVDAVGNLYETKEKTDRVYGAGSRLLETREATFSYDDEGSLIQKTEKNGDTWKFEYNGNGMMSKVVCYSQNQSVLKEVTFKYDSLGRRIEKRSDEKTTRFVWDGNTILHEYSFQNNSGKLENLVESSSQSKFEIPDNLVTWVFNDGFIPSAKITNEGNFSIITDYLGTPVEAYNEIGDKVWSAELDIYGRVKEFTGEKDFIPFRFQGQFEDIETGLYYNRFRYYSPQMGIYIQIDPIGLAGGMALYSYVKDTNSWIDVLGLHGNSLTNTANSALYQIDINGKTFKYGIGNENQNRVTKNPIKVVSPNGTTHVIPKGTSTRLTSQLRKAYSNFDDVKFSQEHFKNITTAEMRRLETDKITAHLDKHGKVPAGNLGHKHLGPVDDYLNGVNDLKKLKMKNNTPCSKI</sequence>
<comment type="caution">
    <text evidence="4">The sequence shown here is derived from an EMBL/GenBank/DDBJ whole genome shotgun (WGS) entry which is preliminary data.</text>
</comment>
<dbReference type="Gene3D" id="2.30.110.50">
    <property type="match status" value="1"/>
</dbReference>